<proteinExistence type="predicted"/>
<organism evidence="2 3">
    <name type="scientific">Heligmosomoides polygyrus</name>
    <name type="common">Parasitic roundworm</name>
    <dbReference type="NCBI Taxonomy" id="6339"/>
    <lineage>
        <taxon>Eukaryota</taxon>
        <taxon>Metazoa</taxon>
        <taxon>Ecdysozoa</taxon>
        <taxon>Nematoda</taxon>
        <taxon>Chromadorea</taxon>
        <taxon>Rhabditida</taxon>
        <taxon>Rhabditina</taxon>
        <taxon>Rhabditomorpha</taxon>
        <taxon>Strongyloidea</taxon>
        <taxon>Heligmosomidae</taxon>
        <taxon>Heligmosomoides</taxon>
    </lineage>
</organism>
<accession>A0A183G7M9</accession>
<accession>A0A3P8ED29</accession>
<reference evidence="1 2" key="1">
    <citation type="submission" date="2018-11" db="EMBL/GenBank/DDBJ databases">
        <authorList>
            <consortium name="Pathogen Informatics"/>
        </authorList>
    </citation>
    <scope>NUCLEOTIDE SEQUENCE [LARGE SCALE GENOMIC DNA]</scope>
</reference>
<sequence>MGSDHRQVREVPLFGKGGKAAAKFKKRSPRTTINWDLYVSLAGHWEGTVMNNIDEEYDRFVSHPRNSAKRAESFSTTKGVWIWKLSR</sequence>
<dbReference type="OrthoDB" id="410104at2759"/>
<dbReference type="Proteomes" id="UP000050761">
    <property type="component" value="Unassembled WGS sequence"/>
</dbReference>
<evidence type="ECO:0000313" key="2">
    <source>
        <dbReference type="Proteomes" id="UP000050761"/>
    </source>
</evidence>
<gene>
    <name evidence="1" type="ORF">HPBE_LOCUS17807</name>
</gene>
<name>A0A183G7M9_HELPZ</name>
<protein>
    <submittedName>
        <fullName evidence="3">DDE_Tnp_1_7 domain-containing protein</fullName>
    </submittedName>
</protein>
<dbReference type="WBParaSite" id="HPBE_0001780801-mRNA-1">
    <property type="protein sequence ID" value="HPBE_0001780801-mRNA-1"/>
    <property type="gene ID" value="HPBE_0001780801"/>
</dbReference>
<evidence type="ECO:0000313" key="3">
    <source>
        <dbReference type="WBParaSite" id="HPBE_0001780801-mRNA-1"/>
    </source>
</evidence>
<dbReference type="AlphaFoldDB" id="A0A183G7M9"/>
<evidence type="ECO:0000313" key="1">
    <source>
        <dbReference type="EMBL" id="VDP09939.1"/>
    </source>
</evidence>
<reference evidence="3" key="2">
    <citation type="submission" date="2019-09" db="UniProtKB">
        <authorList>
            <consortium name="WormBaseParasite"/>
        </authorList>
    </citation>
    <scope>IDENTIFICATION</scope>
</reference>
<dbReference type="EMBL" id="UZAH01030272">
    <property type="protein sequence ID" value="VDP09939.1"/>
    <property type="molecule type" value="Genomic_DNA"/>
</dbReference>
<keyword evidence="2" id="KW-1185">Reference proteome</keyword>